<protein>
    <submittedName>
        <fullName evidence="2">Uncharacterized protein</fullName>
    </submittedName>
</protein>
<dbReference type="VEuPathDB" id="FungiDB:FOMG_19269"/>
<sequence>MVFKLWCGQQTLRQSFTRPGSRAVTISLCDKEALSALGESKDAASLVPSKDDSDTEDEDDDEGDDSQTGTTPTGVSIADQLDSTGTNPGTTESKAATGETLRQYYPRLEWKTLQSGHTSHTWDPSLILNRINNLLVKRIARQIRLLVKMPTLTPRIIAPNVRNSASAITFKNTTTF</sequence>
<name>A0A420NY02_FUSOX</name>
<proteinExistence type="predicted"/>
<comment type="caution">
    <text evidence="2">The sequence shown here is derived from an EMBL/GenBank/DDBJ whole genome shotgun (WGS) entry which is preliminary data.</text>
</comment>
<feature type="compositionally biased region" description="Acidic residues" evidence="1">
    <location>
        <begin position="53"/>
        <end position="65"/>
    </location>
</feature>
<dbReference type="Proteomes" id="UP000285860">
    <property type="component" value="Unassembled WGS sequence"/>
</dbReference>
<reference evidence="2 3" key="1">
    <citation type="journal article" date="2018" name="Sci. Rep.">
        <title>Characterisation of pathogen-specific regions and novel effector candidates in Fusarium oxysporum f. sp. cepae.</title>
        <authorList>
            <person name="Armitage A.D."/>
            <person name="Taylor A."/>
            <person name="Sobczyk M.K."/>
            <person name="Baxter L."/>
            <person name="Greenfield B.P."/>
            <person name="Bates H.J."/>
            <person name="Wilson F."/>
            <person name="Jackson A.C."/>
            <person name="Ott S."/>
            <person name="Harrison R.J."/>
            <person name="Clarkson J.P."/>
        </authorList>
    </citation>
    <scope>NUCLEOTIDE SEQUENCE [LARGE SCALE GENOMIC DNA]</scope>
    <source>
        <strain evidence="2 3">Fo_A28</strain>
    </source>
</reference>
<organism evidence="2 3">
    <name type="scientific">Fusarium oxysporum</name>
    <name type="common">Fusarium vascular wilt</name>
    <dbReference type="NCBI Taxonomy" id="5507"/>
    <lineage>
        <taxon>Eukaryota</taxon>
        <taxon>Fungi</taxon>
        <taxon>Dikarya</taxon>
        <taxon>Ascomycota</taxon>
        <taxon>Pezizomycotina</taxon>
        <taxon>Sordariomycetes</taxon>
        <taxon>Hypocreomycetidae</taxon>
        <taxon>Hypocreales</taxon>
        <taxon>Nectriaceae</taxon>
        <taxon>Fusarium</taxon>
        <taxon>Fusarium oxysporum species complex</taxon>
    </lineage>
</organism>
<dbReference type="AlphaFoldDB" id="A0A420NY02"/>
<feature type="compositionally biased region" description="Polar residues" evidence="1">
    <location>
        <begin position="81"/>
        <end position="94"/>
    </location>
</feature>
<evidence type="ECO:0000313" key="3">
    <source>
        <dbReference type="Proteomes" id="UP000285860"/>
    </source>
</evidence>
<gene>
    <name evidence="2" type="ORF">BFJ68_g17302</name>
</gene>
<evidence type="ECO:0000256" key="1">
    <source>
        <dbReference type="SAM" id="MobiDB-lite"/>
    </source>
</evidence>
<accession>A0A420NY02</accession>
<evidence type="ECO:0000313" key="2">
    <source>
        <dbReference type="EMBL" id="RKK85168.1"/>
    </source>
</evidence>
<dbReference type="EMBL" id="MRCY01000490">
    <property type="protein sequence ID" value="RKK85168.1"/>
    <property type="molecule type" value="Genomic_DNA"/>
</dbReference>
<feature type="region of interest" description="Disordered" evidence="1">
    <location>
        <begin position="39"/>
        <end position="98"/>
    </location>
</feature>